<dbReference type="SUPFAM" id="SSF55166">
    <property type="entry name" value="Hedgehog/DD-peptidase"/>
    <property type="match status" value="1"/>
</dbReference>
<keyword evidence="3" id="KW-1185">Reference proteome</keyword>
<dbReference type="PANTHER" id="PTHR34385:SF1">
    <property type="entry name" value="PEPTIDOGLYCAN L-ALANYL-D-GLUTAMATE ENDOPEPTIDASE CWLK"/>
    <property type="match status" value="1"/>
</dbReference>
<dbReference type="Pfam" id="PF02557">
    <property type="entry name" value="VanY"/>
    <property type="match status" value="1"/>
</dbReference>
<protein>
    <submittedName>
        <fullName evidence="2">D-alanyl-D-alanine carboxypeptidase family protein</fullName>
    </submittedName>
</protein>
<dbReference type="GO" id="GO:0004180">
    <property type="term" value="F:carboxypeptidase activity"/>
    <property type="evidence" value="ECO:0007669"/>
    <property type="project" value="UniProtKB-KW"/>
</dbReference>
<dbReference type="EMBL" id="QXUF01000140">
    <property type="protein sequence ID" value="RIM96981.1"/>
    <property type="molecule type" value="Genomic_DNA"/>
</dbReference>
<dbReference type="AlphaFoldDB" id="A0A418IC93"/>
<proteinExistence type="predicted"/>
<dbReference type="OrthoDB" id="9792074at2"/>
<feature type="domain" description="D-alanyl-D-alanine carboxypeptidase-like core" evidence="1">
    <location>
        <begin position="62"/>
        <end position="186"/>
    </location>
</feature>
<dbReference type="GeneID" id="79050840"/>
<reference evidence="2 3" key="1">
    <citation type="journal article" date="2016" name="Front. Microbiol.">
        <title>Comprehensive Phylogenetic Analysis of Bovine Non-aureus Staphylococci Species Based on Whole-Genome Sequencing.</title>
        <authorList>
            <person name="Naushad S."/>
            <person name="Barkema H.W."/>
            <person name="Luby C."/>
            <person name="Condas L.A."/>
            <person name="Nobrega D.B."/>
            <person name="Carson D.A."/>
            <person name="De Buck J."/>
        </authorList>
    </citation>
    <scope>NUCLEOTIDE SEQUENCE [LARGE SCALE GENOMIC DNA]</scope>
    <source>
        <strain evidence="2 3">SNUC 4554</strain>
    </source>
</reference>
<name>A0A418IC93_9STAP</name>
<sequence>MRKVIPWLVVILILIIYFLNKKQKGYDNTIIKKNGAYYFNSHIIVNKDYKISPFYTPFPKLKALNALKIMINDANKQGLRLIIISGFRSYFKQMRLFNIYVQRDGLKKAQLYSAKPGFSEHQTGLAFDVATPGLHESAKELFQYTKESEWLEDNAHHYGFIIRYPKGKEHITQFMYEPWHLRYLGKKDAKKMKNTNLTLEEYFHLV</sequence>
<comment type="caution">
    <text evidence="2">The sequence shown here is derived from an EMBL/GenBank/DDBJ whole genome shotgun (WGS) entry which is preliminary data.</text>
</comment>
<dbReference type="InterPro" id="IPR009045">
    <property type="entry name" value="Zn_M74/Hedgehog-like"/>
</dbReference>
<organism evidence="2 3">
    <name type="scientific">Staphylococcus shinii</name>
    <dbReference type="NCBI Taxonomy" id="2912228"/>
    <lineage>
        <taxon>Bacteria</taxon>
        <taxon>Bacillati</taxon>
        <taxon>Bacillota</taxon>
        <taxon>Bacilli</taxon>
        <taxon>Bacillales</taxon>
        <taxon>Staphylococcaceae</taxon>
        <taxon>Staphylococcus</taxon>
    </lineage>
</organism>
<accession>A0A418IC93</accession>
<evidence type="ECO:0000259" key="1">
    <source>
        <dbReference type="Pfam" id="PF02557"/>
    </source>
</evidence>
<keyword evidence="2" id="KW-0378">Hydrolase</keyword>
<evidence type="ECO:0000313" key="3">
    <source>
        <dbReference type="Proteomes" id="UP000286317"/>
    </source>
</evidence>
<dbReference type="Gene3D" id="3.30.1380.10">
    <property type="match status" value="1"/>
</dbReference>
<dbReference type="InterPro" id="IPR052179">
    <property type="entry name" value="DD-CPase-like"/>
</dbReference>
<dbReference type="InterPro" id="IPR058193">
    <property type="entry name" value="VanY/YodJ_core_dom"/>
</dbReference>
<keyword evidence="2" id="KW-0645">Protease</keyword>
<gene>
    <name evidence="2" type="ORF">BU112_13325</name>
</gene>
<dbReference type="CDD" id="cd14852">
    <property type="entry name" value="LD-carboxypeptidase"/>
    <property type="match status" value="1"/>
</dbReference>
<keyword evidence="2" id="KW-0121">Carboxypeptidase</keyword>
<dbReference type="RefSeq" id="WP_069792933.1">
    <property type="nucleotide sequence ID" value="NZ_CP068712.1"/>
</dbReference>
<dbReference type="PANTHER" id="PTHR34385">
    <property type="entry name" value="D-ALANYL-D-ALANINE CARBOXYPEPTIDASE"/>
    <property type="match status" value="1"/>
</dbReference>
<dbReference type="GO" id="GO:0006508">
    <property type="term" value="P:proteolysis"/>
    <property type="evidence" value="ECO:0007669"/>
    <property type="project" value="InterPro"/>
</dbReference>
<evidence type="ECO:0000313" key="2">
    <source>
        <dbReference type="EMBL" id="RIM96981.1"/>
    </source>
</evidence>
<dbReference type="Proteomes" id="UP000286317">
    <property type="component" value="Unassembled WGS sequence"/>
</dbReference>
<dbReference type="InterPro" id="IPR003709">
    <property type="entry name" value="VanY-like_core_dom"/>
</dbReference>